<accession>A0ABU5MXA2</accession>
<proteinExistence type="predicted"/>
<dbReference type="EMBL" id="JARVCO010000010">
    <property type="protein sequence ID" value="MDZ8118800.1"/>
    <property type="molecule type" value="Genomic_DNA"/>
</dbReference>
<dbReference type="PROSITE" id="PS50943">
    <property type="entry name" value="HTH_CROC1"/>
    <property type="match status" value="1"/>
</dbReference>
<evidence type="ECO:0000313" key="3">
    <source>
        <dbReference type="EMBL" id="MDZ8118800.1"/>
    </source>
</evidence>
<evidence type="ECO:0000313" key="4">
    <source>
        <dbReference type="Proteomes" id="UP001290861"/>
    </source>
</evidence>
<dbReference type="Gene3D" id="1.10.260.40">
    <property type="entry name" value="lambda repressor-like DNA-binding domains"/>
    <property type="match status" value="1"/>
</dbReference>
<protein>
    <submittedName>
        <fullName evidence="3">Helix-turn-helix domain-containing protein</fullName>
    </submittedName>
</protein>
<sequence>MSVMKSLQAEISRLARKEIKKELEPVKRVCAAQRGYIADLRREIAALEKEVSRLRKMTGAPEPVKVEESEKGFWISGKGVVSLRKKLALTQAELAQLAGVSAQSVVKWEKYEGKIPLRKKETAVRLQGIRGMSKTKARAELERE</sequence>
<organism evidence="3 4">
    <name type="scientific">Pontiella agarivorans</name>
    <dbReference type="NCBI Taxonomy" id="3038953"/>
    <lineage>
        <taxon>Bacteria</taxon>
        <taxon>Pseudomonadati</taxon>
        <taxon>Kiritimatiellota</taxon>
        <taxon>Kiritimatiellia</taxon>
        <taxon>Kiritimatiellales</taxon>
        <taxon>Pontiellaceae</taxon>
        <taxon>Pontiella</taxon>
    </lineage>
</organism>
<evidence type="ECO:0000259" key="2">
    <source>
        <dbReference type="PROSITE" id="PS50943"/>
    </source>
</evidence>
<keyword evidence="4" id="KW-1185">Reference proteome</keyword>
<dbReference type="InterPro" id="IPR001387">
    <property type="entry name" value="Cro/C1-type_HTH"/>
</dbReference>
<dbReference type="RefSeq" id="WP_322608597.1">
    <property type="nucleotide sequence ID" value="NZ_JARVCO010000010.1"/>
</dbReference>
<name>A0ABU5MXA2_9BACT</name>
<comment type="caution">
    <text evidence="3">The sequence shown here is derived from an EMBL/GenBank/DDBJ whole genome shotgun (WGS) entry which is preliminary data.</text>
</comment>
<feature type="coiled-coil region" evidence="1">
    <location>
        <begin position="4"/>
        <end position="57"/>
    </location>
</feature>
<dbReference type="Proteomes" id="UP001290861">
    <property type="component" value="Unassembled WGS sequence"/>
</dbReference>
<reference evidence="3 4" key="1">
    <citation type="journal article" date="2024" name="Appl. Environ. Microbiol.">
        <title>Pontiella agarivorans sp. nov., a novel marine anaerobic bacterium capable of degrading macroalgal polysaccharides and fixing nitrogen.</title>
        <authorList>
            <person name="Liu N."/>
            <person name="Kivenson V."/>
            <person name="Peng X."/>
            <person name="Cui Z."/>
            <person name="Lankiewicz T.S."/>
            <person name="Gosselin K.M."/>
            <person name="English C.J."/>
            <person name="Blair E.M."/>
            <person name="O'Malley M.A."/>
            <person name="Valentine D.L."/>
        </authorList>
    </citation>
    <scope>NUCLEOTIDE SEQUENCE [LARGE SCALE GENOMIC DNA]</scope>
    <source>
        <strain evidence="3 4">NLcol2</strain>
    </source>
</reference>
<gene>
    <name evidence="3" type="ORF">P9H32_09180</name>
</gene>
<dbReference type="Pfam" id="PF01381">
    <property type="entry name" value="HTH_3"/>
    <property type="match status" value="1"/>
</dbReference>
<evidence type="ECO:0000256" key="1">
    <source>
        <dbReference type="SAM" id="Coils"/>
    </source>
</evidence>
<dbReference type="SUPFAM" id="SSF47413">
    <property type="entry name" value="lambda repressor-like DNA-binding domains"/>
    <property type="match status" value="1"/>
</dbReference>
<dbReference type="InterPro" id="IPR010982">
    <property type="entry name" value="Lambda_DNA-bd_dom_sf"/>
</dbReference>
<dbReference type="CDD" id="cd00093">
    <property type="entry name" value="HTH_XRE"/>
    <property type="match status" value="1"/>
</dbReference>
<keyword evidence="1" id="KW-0175">Coiled coil</keyword>
<feature type="domain" description="HTH cro/C1-type" evidence="2">
    <location>
        <begin position="80"/>
        <end position="110"/>
    </location>
</feature>